<name>A0A4R7RMN6_9BACT</name>
<dbReference type="PROSITE" id="PS51078">
    <property type="entry name" value="ICLR_ED"/>
    <property type="match status" value="1"/>
</dbReference>
<feature type="domain" description="HTH iclR-type" evidence="4">
    <location>
        <begin position="17"/>
        <end position="79"/>
    </location>
</feature>
<evidence type="ECO:0000256" key="3">
    <source>
        <dbReference type="ARBA" id="ARBA00023163"/>
    </source>
</evidence>
<dbReference type="AlphaFoldDB" id="A0A4R7RMN6"/>
<keyword evidence="3" id="KW-0804">Transcription</keyword>
<dbReference type="Gene3D" id="1.10.10.10">
    <property type="entry name" value="Winged helix-like DNA-binding domain superfamily/Winged helix DNA-binding domain"/>
    <property type="match status" value="1"/>
</dbReference>
<keyword evidence="1" id="KW-0805">Transcription regulation</keyword>
<dbReference type="InterPro" id="IPR036388">
    <property type="entry name" value="WH-like_DNA-bd_sf"/>
</dbReference>
<sequence>MIIASAKPSFHLDAMPSPTGAKTLALIDLLAKHPAGLSASEATRLSNITGNLVFRILKTLVEMGFAMQREDDKTYTLSNRLLDLSRPKVGDRSLVLCAHEAMRSLRDETGETAQLTIESGGKAMLLEQFRGTHALQVCGQIGMRVPLYSCAPGKAILAWWNQEKREEWFRGCTLKSFTRHTLSKRADLEQNLAQTRSKGFAVDLEEGIEGIRCIAAPILDEYGSPVAAITFIAPVSRMPDASLAPFGSRCMRAAQEIEKRLRL</sequence>
<accession>A0A4R7RMN6</accession>
<dbReference type="GO" id="GO:0003700">
    <property type="term" value="F:DNA-binding transcription factor activity"/>
    <property type="evidence" value="ECO:0007669"/>
    <property type="project" value="TreeGrafter"/>
</dbReference>
<reference evidence="6 7" key="1">
    <citation type="submission" date="2019-03" db="EMBL/GenBank/DDBJ databases">
        <title>Genomic Encyclopedia of Archaeal and Bacterial Type Strains, Phase II (KMG-II): from individual species to whole genera.</title>
        <authorList>
            <person name="Goeker M."/>
        </authorList>
    </citation>
    <scope>NUCLEOTIDE SEQUENCE [LARGE SCALE GENOMIC DNA]</scope>
    <source>
        <strain evidence="6 7">ATCC 25309</strain>
    </source>
</reference>
<dbReference type="PANTHER" id="PTHR30136">
    <property type="entry name" value="HELIX-TURN-HELIX TRANSCRIPTIONAL REGULATOR, ICLR FAMILY"/>
    <property type="match status" value="1"/>
</dbReference>
<dbReference type="Pfam" id="PF09339">
    <property type="entry name" value="HTH_IclR"/>
    <property type="match status" value="1"/>
</dbReference>
<feature type="domain" description="IclR-ED" evidence="5">
    <location>
        <begin position="80"/>
        <end position="263"/>
    </location>
</feature>
<dbReference type="InterPro" id="IPR036390">
    <property type="entry name" value="WH_DNA-bd_sf"/>
</dbReference>
<dbReference type="EMBL" id="SOCA01000008">
    <property type="protein sequence ID" value="TDU66602.1"/>
    <property type="molecule type" value="Genomic_DNA"/>
</dbReference>
<dbReference type="PROSITE" id="PS51077">
    <property type="entry name" value="HTH_ICLR"/>
    <property type="match status" value="1"/>
</dbReference>
<dbReference type="SUPFAM" id="SSF55781">
    <property type="entry name" value="GAF domain-like"/>
    <property type="match status" value="1"/>
</dbReference>
<proteinExistence type="predicted"/>
<dbReference type="InterPro" id="IPR005471">
    <property type="entry name" value="Tscrpt_reg_IclR_N"/>
</dbReference>
<dbReference type="SUPFAM" id="SSF46785">
    <property type="entry name" value="Winged helix' DNA-binding domain"/>
    <property type="match status" value="1"/>
</dbReference>
<evidence type="ECO:0000313" key="7">
    <source>
        <dbReference type="Proteomes" id="UP000295662"/>
    </source>
</evidence>
<evidence type="ECO:0000259" key="5">
    <source>
        <dbReference type="PROSITE" id="PS51078"/>
    </source>
</evidence>
<organism evidence="6 7">
    <name type="scientific">Prosthecobacter fusiformis</name>
    <dbReference type="NCBI Taxonomy" id="48464"/>
    <lineage>
        <taxon>Bacteria</taxon>
        <taxon>Pseudomonadati</taxon>
        <taxon>Verrucomicrobiota</taxon>
        <taxon>Verrucomicrobiia</taxon>
        <taxon>Verrucomicrobiales</taxon>
        <taxon>Verrucomicrobiaceae</taxon>
        <taxon>Prosthecobacter</taxon>
    </lineage>
</organism>
<evidence type="ECO:0000259" key="4">
    <source>
        <dbReference type="PROSITE" id="PS51077"/>
    </source>
</evidence>
<dbReference type="OrthoDB" id="9791752at2"/>
<dbReference type="InterPro" id="IPR014757">
    <property type="entry name" value="Tscrpt_reg_IclR_C"/>
</dbReference>
<keyword evidence="2" id="KW-0238">DNA-binding</keyword>
<dbReference type="Pfam" id="PF01614">
    <property type="entry name" value="IclR_C"/>
    <property type="match status" value="1"/>
</dbReference>
<dbReference type="InterPro" id="IPR029016">
    <property type="entry name" value="GAF-like_dom_sf"/>
</dbReference>
<evidence type="ECO:0000256" key="1">
    <source>
        <dbReference type="ARBA" id="ARBA00023015"/>
    </source>
</evidence>
<keyword evidence="7" id="KW-1185">Reference proteome</keyword>
<evidence type="ECO:0000313" key="6">
    <source>
        <dbReference type="EMBL" id="TDU66602.1"/>
    </source>
</evidence>
<dbReference type="GO" id="GO:0045892">
    <property type="term" value="P:negative regulation of DNA-templated transcription"/>
    <property type="evidence" value="ECO:0007669"/>
    <property type="project" value="TreeGrafter"/>
</dbReference>
<dbReference type="GO" id="GO:0003677">
    <property type="term" value="F:DNA binding"/>
    <property type="evidence" value="ECO:0007669"/>
    <property type="project" value="UniProtKB-KW"/>
</dbReference>
<dbReference type="InterPro" id="IPR050707">
    <property type="entry name" value="HTH_MetabolicPath_Reg"/>
</dbReference>
<protein>
    <submittedName>
        <fullName evidence="6">IclR family transcriptional regulator</fullName>
    </submittedName>
</protein>
<dbReference type="Gene3D" id="3.30.450.40">
    <property type="match status" value="1"/>
</dbReference>
<gene>
    <name evidence="6" type="ORF">EI77_03697</name>
</gene>
<dbReference type="PANTHER" id="PTHR30136:SF35">
    <property type="entry name" value="HTH-TYPE TRANSCRIPTIONAL REGULATOR RV1719"/>
    <property type="match status" value="1"/>
</dbReference>
<comment type="caution">
    <text evidence="6">The sequence shown here is derived from an EMBL/GenBank/DDBJ whole genome shotgun (WGS) entry which is preliminary data.</text>
</comment>
<evidence type="ECO:0000256" key="2">
    <source>
        <dbReference type="ARBA" id="ARBA00023125"/>
    </source>
</evidence>
<dbReference type="SMART" id="SM00346">
    <property type="entry name" value="HTH_ICLR"/>
    <property type="match status" value="1"/>
</dbReference>
<dbReference type="Proteomes" id="UP000295662">
    <property type="component" value="Unassembled WGS sequence"/>
</dbReference>